<dbReference type="Proteomes" id="UP000601223">
    <property type="component" value="Unassembled WGS sequence"/>
</dbReference>
<comment type="subcellular location">
    <subcellularLocation>
        <location evidence="1">Endomembrane system</location>
        <topology evidence="1">Multi-pass membrane protein</topology>
    </subcellularLocation>
</comment>
<organism evidence="6 7">
    <name type="scientific">Catellatospora bangladeshensis</name>
    <dbReference type="NCBI Taxonomy" id="310355"/>
    <lineage>
        <taxon>Bacteria</taxon>
        <taxon>Bacillati</taxon>
        <taxon>Actinomycetota</taxon>
        <taxon>Actinomycetes</taxon>
        <taxon>Micromonosporales</taxon>
        <taxon>Micromonosporaceae</taxon>
        <taxon>Catellatospora</taxon>
    </lineage>
</organism>
<dbReference type="EMBL" id="BONF01000030">
    <property type="protein sequence ID" value="GIF83680.1"/>
    <property type="molecule type" value="Genomic_DNA"/>
</dbReference>
<evidence type="ECO:0000256" key="3">
    <source>
        <dbReference type="ARBA" id="ARBA00022989"/>
    </source>
</evidence>
<evidence type="ECO:0008006" key="8">
    <source>
        <dbReference type="Google" id="ProtNLM"/>
    </source>
</evidence>
<name>A0A8J3NJP6_9ACTN</name>
<sequence length="174" mass="19203">MRKAKAVLGSLVFLCVAPGTVVGLLPWWISHWRPGPAVPAQGLLTAVGWVLIVVGVATLLHSFLRFIVEGLGTPAPVAETEHLVVGGLYRFVRNPMYVAVDMAILGQAAVLRSTSLLVYWVVVSLGQAAFVHFYEEPRLLARYGESYAEYRRQVPAWFPRWGRRERSAADESAS</sequence>
<keyword evidence="2 5" id="KW-0812">Transmembrane</keyword>
<evidence type="ECO:0000256" key="5">
    <source>
        <dbReference type="SAM" id="Phobius"/>
    </source>
</evidence>
<evidence type="ECO:0000313" key="6">
    <source>
        <dbReference type="EMBL" id="GIF83680.1"/>
    </source>
</evidence>
<dbReference type="GO" id="GO:0012505">
    <property type="term" value="C:endomembrane system"/>
    <property type="evidence" value="ECO:0007669"/>
    <property type="project" value="UniProtKB-SubCell"/>
</dbReference>
<protein>
    <recommendedName>
        <fullName evidence="8">Isoprenylcysteine carboxylmethyltransferase family protein</fullName>
    </recommendedName>
</protein>
<feature type="transmembrane region" description="Helical" evidence="5">
    <location>
        <begin position="116"/>
        <end position="134"/>
    </location>
</feature>
<dbReference type="InterPro" id="IPR007318">
    <property type="entry name" value="Phopholipid_MeTrfase"/>
</dbReference>
<evidence type="ECO:0000313" key="7">
    <source>
        <dbReference type="Proteomes" id="UP000601223"/>
    </source>
</evidence>
<gene>
    <name evidence="6" type="ORF">Cba03nite_50290</name>
</gene>
<keyword evidence="3 5" id="KW-1133">Transmembrane helix</keyword>
<dbReference type="Gene3D" id="1.20.120.1630">
    <property type="match status" value="1"/>
</dbReference>
<keyword evidence="4 5" id="KW-0472">Membrane</keyword>
<dbReference type="Pfam" id="PF04191">
    <property type="entry name" value="PEMT"/>
    <property type="match status" value="1"/>
</dbReference>
<evidence type="ECO:0000256" key="4">
    <source>
        <dbReference type="ARBA" id="ARBA00023136"/>
    </source>
</evidence>
<dbReference type="AlphaFoldDB" id="A0A8J3NJP6"/>
<feature type="transmembrane region" description="Helical" evidence="5">
    <location>
        <begin position="47"/>
        <end position="68"/>
    </location>
</feature>
<keyword evidence="7" id="KW-1185">Reference proteome</keyword>
<reference evidence="6 7" key="1">
    <citation type="submission" date="2021-01" db="EMBL/GenBank/DDBJ databases">
        <title>Whole genome shotgun sequence of Catellatospora bangladeshensis NBRC 107357.</title>
        <authorList>
            <person name="Komaki H."/>
            <person name="Tamura T."/>
        </authorList>
    </citation>
    <scope>NUCLEOTIDE SEQUENCE [LARGE SCALE GENOMIC DNA]</scope>
    <source>
        <strain evidence="6 7">NBRC 107357</strain>
    </source>
</reference>
<accession>A0A8J3NJP6</accession>
<evidence type="ECO:0000256" key="2">
    <source>
        <dbReference type="ARBA" id="ARBA00022692"/>
    </source>
</evidence>
<dbReference type="RefSeq" id="WP_203750843.1">
    <property type="nucleotide sequence ID" value="NZ_BONF01000030.1"/>
</dbReference>
<proteinExistence type="predicted"/>
<comment type="caution">
    <text evidence="6">The sequence shown here is derived from an EMBL/GenBank/DDBJ whole genome shotgun (WGS) entry which is preliminary data.</text>
</comment>
<evidence type="ECO:0000256" key="1">
    <source>
        <dbReference type="ARBA" id="ARBA00004127"/>
    </source>
</evidence>